<comment type="caution">
    <text evidence="4">The sequence shown here is derived from an EMBL/GenBank/DDBJ whole genome shotgun (WGS) entry which is preliminary data.</text>
</comment>
<evidence type="ECO:0000256" key="1">
    <source>
        <dbReference type="ARBA" id="ARBA00022679"/>
    </source>
</evidence>
<dbReference type="Proteomes" id="UP000317691">
    <property type="component" value="Unassembled WGS sequence"/>
</dbReference>
<keyword evidence="1 4" id="KW-0808">Transferase</keyword>
<protein>
    <submittedName>
        <fullName evidence="4">GNAT family N-acetyltransferase</fullName>
    </submittedName>
</protein>
<dbReference type="SUPFAM" id="SSF55729">
    <property type="entry name" value="Acyl-CoA N-acyltransferases (Nat)"/>
    <property type="match status" value="1"/>
</dbReference>
<dbReference type="PANTHER" id="PTHR43877:SF1">
    <property type="entry name" value="ACETYLTRANSFERASE"/>
    <property type="match status" value="1"/>
</dbReference>
<dbReference type="AlphaFoldDB" id="A0A538TMS8"/>
<dbReference type="CDD" id="cd04301">
    <property type="entry name" value="NAT_SF"/>
    <property type="match status" value="1"/>
</dbReference>
<reference evidence="4 5" key="1">
    <citation type="journal article" date="2019" name="Nat. Microbiol.">
        <title>Mediterranean grassland soil C-N compound turnover is dependent on rainfall and depth, and is mediated by genomically divergent microorganisms.</title>
        <authorList>
            <person name="Diamond S."/>
            <person name="Andeer P.F."/>
            <person name="Li Z."/>
            <person name="Crits-Christoph A."/>
            <person name="Burstein D."/>
            <person name="Anantharaman K."/>
            <person name="Lane K.R."/>
            <person name="Thomas B.C."/>
            <person name="Pan C."/>
            <person name="Northen T.R."/>
            <person name="Banfield J.F."/>
        </authorList>
    </citation>
    <scope>NUCLEOTIDE SEQUENCE [LARGE SCALE GENOMIC DNA]</scope>
    <source>
        <strain evidence="4">WS_9</strain>
    </source>
</reference>
<evidence type="ECO:0000256" key="2">
    <source>
        <dbReference type="ARBA" id="ARBA00023315"/>
    </source>
</evidence>
<dbReference type="InterPro" id="IPR000182">
    <property type="entry name" value="GNAT_dom"/>
</dbReference>
<evidence type="ECO:0000313" key="5">
    <source>
        <dbReference type="Proteomes" id="UP000317691"/>
    </source>
</evidence>
<accession>A0A538TMS8</accession>
<dbReference type="Pfam" id="PF00583">
    <property type="entry name" value="Acetyltransf_1"/>
    <property type="match status" value="1"/>
</dbReference>
<dbReference type="PANTHER" id="PTHR43877">
    <property type="entry name" value="AMINOALKYLPHOSPHONATE N-ACETYLTRANSFERASE-RELATED-RELATED"/>
    <property type="match status" value="1"/>
</dbReference>
<dbReference type="GO" id="GO:0016747">
    <property type="term" value="F:acyltransferase activity, transferring groups other than amino-acyl groups"/>
    <property type="evidence" value="ECO:0007669"/>
    <property type="project" value="InterPro"/>
</dbReference>
<keyword evidence="2" id="KW-0012">Acyltransferase</keyword>
<dbReference type="PROSITE" id="PS51186">
    <property type="entry name" value="GNAT"/>
    <property type="match status" value="1"/>
</dbReference>
<sequence length="161" mass="17859">MISIRPASKSDLVALGRFGAALMRQHHASDPRRFILTDRPEDGYGRFLVSQLASPDSLVLVAERENEIVGYVFAGIEPTAWRDLRGPCGFIHDVYVHESARRQGAGQSLLRAAIEWAHSRGMAQVVLWSKAHNDGAQRLFAKLGFRDTMIEMTLDGNAEGQ</sequence>
<organism evidence="4 5">
    <name type="scientific">Eiseniibacteriota bacterium</name>
    <dbReference type="NCBI Taxonomy" id="2212470"/>
    <lineage>
        <taxon>Bacteria</taxon>
        <taxon>Candidatus Eiseniibacteriota</taxon>
    </lineage>
</organism>
<dbReference type="InterPro" id="IPR016181">
    <property type="entry name" value="Acyl_CoA_acyltransferase"/>
</dbReference>
<feature type="domain" description="N-acetyltransferase" evidence="3">
    <location>
        <begin position="2"/>
        <end position="161"/>
    </location>
</feature>
<proteinExistence type="predicted"/>
<gene>
    <name evidence="4" type="ORF">E6K79_05995</name>
</gene>
<name>A0A538TMS8_UNCEI</name>
<evidence type="ECO:0000259" key="3">
    <source>
        <dbReference type="PROSITE" id="PS51186"/>
    </source>
</evidence>
<dbReference type="InterPro" id="IPR050832">
    <property type="entry name" value="Bact_Acetyltransf"/>
</dbReference>
<dbReference type="EMBL" id="VBOZ01000016">
    <property type="protein sequence ID" value="TMQ64895.1"/>
    <property type="molecule type" value="Genomic_DNA"/>
</dbReference>
<evidence type="ECO:0000313" key="4">
    <source>
        <dbReference type="EMBL" id="TMQ64895.1"/>
    </source>
</evidence>
<dbReference type="Gene3D" id="3.40.630.30">
    <property type="match status" value="1"/>
</dbReference>